<dbReference type="InterPro" id="IPR000254">
    <property type="entry name" value="CBD"/>
</dbReference>
<dbReference type="Pfam" id="PF00106">
    <property type="entry name" value="adh_short"/>
    <property type="match status" value="1"/>
</dbReference>
<keyword evidence="4 14" id="KW-0732">Signal</keyword>
<sequence length="642" mass="69287">MRLSAVLFGLAAAASVRAHSTVWGVWINGIDQGNGQNQYIRSPPSNYPVKDLNSNAVACNVNNRAVPKTLKVKAGDTVTFEWFHDLRDDEIIAASHKGPIVVYIAPTSSNGAGNVWVKLYQEGYSGNWAVDKLIATHGQHSIKIPNIAAGQYLLRPELITLHEADTAYSSNLLRGVQLYMSCIQIQVETSGSALPSGVAFPGTYKYSDPGLVFNLYESSPSSYVIPGPAVWSGSAGGSISQVGTAGQSPPSGGSGTVPQYQQCGGSGWSGATACVSGSNCVKITITSVNDVLAPMNSINVRFRTRLLEIKLYSQLMSYIVNELHSNASLPARIYLTRVRVTTSIACLFDYTKKPLRIPQHSSLFDFHTAIAYFKKRGALWFSLDPNSLAPAPFHSCFSHLPSLSTMTVTQYLVVGANRGLGLEFVRQLLQTPENKVFATYRDASKLDELNQLASERSNAGRLESVQLDMNDDGSCKAAANEIQSKAGSIDALIINAGIANNIGSLLNQSIDNVSKLFSNNVLGPLRITQHFAPLLNTRQLSKVVFLTSYLGSISHGKNGITPAYGISKAALNMMGRKLAHELEPSDTAVVLIHPGWVQTDMGGPKAPITPVQSIGGMLKVIDKVDLKNSGEYWQWDGQKLPW</sequence>
<dbReference type="SUPFAM" id="SSF51735">
    <property type="entry name" value="NAD(P)-binding Rossmann-fold domains"/>
    <property type="match status" value="1"/>
</dbReference>
<accession>A0A074RRM6</accession>
<dbReference type="EC" id="1.14.99.56" evidence="13"/>
<name>A0A074RRM6_9AGAM</name>
<evidence type="ECO:0000313" key="17">
    <source>
        <dbReference type="Proteomes" id="UP000027456"/>
    </source>
</evidence>
<keyword evidence="8" id="KW-0503">Monooxygenase</keyword>
<dbReference type="Gene3D" id="3.40.50.720">
    <property type="entry name" value="NAD(P)-binding Rossmann-like Domain"/>
    <property type="match status" value="1"/>
</dbReference>
<dbReference type="Proteomes" id="UP000027456">
    <property type="component" value="Unassembled WGS sequence"/>
</dbReference>
<evidence type="ECO:0000256" key="8">
    <source>
        <dbReference type="ARBA" id="ARBA00023033"/>
    </source>
</evidence>
<dbReference type="GO" id="GO:0005576">
    <property type="term" value="C:extracellular region"/>
    <property type="evidence" value="ECO:0007669"/>
    <property type="project" value="UniProtKB-SubCell"/>
</dbReference>
<evidence type="ECO:0000256" key="6">
    <source>
        <dbReference type="ARBA" id="ARBA00023002"/>
    </source>
</evidence>
<dbReference type="SMART" id="SM00236">
    <property type="entry name" value="fCBD"/>
    <property type="match status" value="1"/>
</dbReference>
<evidence type="ECO:0000256" key="12">
    <source>
        <dbReference type="ARBA" id="ARBA00044502"/>
    </source>
</evidence>
<dbReference type="CDD" id="cd05325">
    <property type="entry name" value="carb_red_sniffer_like_SDR_c"/>
    <property type="match status" value="1"/>
</dbReference>
<comment type="subcellular location">
    <subcellularLocation>
        <location evidence="1 13">Secreted</location>
    </subcellularLocation>
</comment>
<dbReference type="GO" id="GO:0046872">
    <property type="term" value="F:metal ion binding"/>
    <property type="evidence" value="ECO:0007669"/>
    <property type="project" value="UniProtKB-KW"/>
</dbReference>
<gene>
    <name evidence="16" type="ORF">V565_160510</name>
</gene>
<keyword evidence="3" id="KW-0479">Metal-binding</keyword>
<evidence type="ECO:0000256" key="2">
    <source>
        <dbReference type="ARBA" id="ARBA00022525"/>
    </source>
</evidence>
<feature type="signal peptide" evidence="14">
    <location>
        <begin position="1"/>
        <end position="18"/>
    </location>
</feature>
<reference evidence="16 17" key="1">
    <citation type="submission" date="2013-12" db="EMBL/GenBank/DDBJ databases">
        <authorList>
            <person name="Cubeta M."/>
            <person name="Pakala S."/>
            <person name="Fedorova N."/>
            <person name="Thomas E."/>
            <person name="Dean R."/>
            <person name="Jabaji S."/>
            <person name="Neate S."/>
            <person name="Toda T."/>
            <person name="Tavantzis S."/>
            <person name="Vilgalys R."/>
            <person name="Bharathan N."/>
            <person name="Pakala S."/>
            <person name="Losada L.S."/>
            <person name="Zafar N."/>
            <person name="Nierman W."/>
        </authorList>
    </citation>
    <scope>NUCLEOTIDE SEQUENCE [LARGE SCALE GENOMIC DNA]</scope>
    <source>
        <strain evidence="16 17">123E</strain>
    </source>
</reference>
<comment type="domain">
    <text evidence="13">Has a modular structure: an endo-beta-1,4-glucanase catalytic module at the N-terminus, a linker rich in serines and threonines, and a C-terminal carbohydrate-binding module (CBM).</text>
</comment>
<dbReference type="PANTHER" id="PTHR33353:SF17">
    <property type="entry name" value="ENDO-BETA-1,4-GLUCANASE D"/>
    <property type="match status" value="1"/>
</dbReference>
<dbReference type="Pfam" id="PF00734">
    <property type="entry name" value="CBM_1"/>
    <property type="match status" value="1"/>
</dbReference>
<comment type="similarity">
    <text evidence="12">Belongs to the polysaccharide monooxygenase AA9 family.</text>
</comment>
<dbReference type="CDD" id="cd21175">
    <property type="entry name" value="LPMO_AA9"/>
    <property type="match status" value="1"/>
</dbReference>
<evidence type="ECO:0000256" key="11">
    <source>
        <dbReference type="ARBA" id="ARBA00023326"/>
    </source>
</evidence>
<dbReference type="HOGENOM" id="CLU_426508_0_0_1"/>
<dbReference type="PANTHER" id="PTHR33353">
    <property type="entry name" value="PUTATIVE (AFU_ORTHOLOGUE AFUA_1G12560)-RELATED"/>
    <property type="match status" value="1"/>
</dbReference>
<dbReference type="GO" id="GO:0008810">
    <property type="term" value="F:cellulase activity"/>
    <property type="evidence" value="ECO:0007669"/>
    <property type="project" value="UniProtKB-UniRule"/>
</dbReference>
<keyword evidence="16" id="KW-0378">Hydrolase</keyword>
<dbReference type="PRINTS" id="PR00081">
    <property type="entry name" value="GDHRDH"/>
</dbReference>
<feature type="chain" id="PRO_5001699571" description="AA9 family lytic polysaccharide monooxygenase" evidence="14">
    <location>
        <begin position="19"/>
        <end position="642"/>
    </location>
</feature>
<feature type="domain" description="CBM1" evidence="15">
    <location>
        <begin position="255"/>
        <end position="316"/>
    </location>
</feature>
<evidence type="ECO:0000256" key="9">
    <source>
        <dbReference type="ARBA" id="ARBA00023157"/>
    </source>
</evidence>
<evidence type="ECO:0000256" key="1">
    <source>
        <dbReference type="ARBA" id="ARBA00004613"/>
    </source>
</evidence>
<keyword evidence="5 13" id="KW-0136">Cellulose degradation</keyword>
<protein>
    <recommendedName>
        <fullName evidence="13">AA9 family lytic polysaccharide monooxygenase</fullName>
        <ecNumber evidence="13">1.14.99.56</ecNumber>
    </recommendedName>
    <alternativeName>
        <fullName evidence="13">Endo-beta-1,4-glucanase</fullName>
    </alternativeName>
    <alternativeName>
        <fullName evidence="13">Glycosyl hydrolase 61 family protein</fullName>
    </alternativeName>
</protein>
<dbReference type="InterPro" id="IPR049892">
    <property type="entry name" value="AA9"/>
</dbReference>
<proteinExistence type="inferred from homology"/>
<dbReference type="SUPFAM" id="SSF57180">
    <property type="entry name" value="Cellulose-binding domain"/>
    <property type="match status" value="1"/>
</dbReference>
<evidence type="ECO:0000256" key="3">
    <source>
        <dbReference type="ARBA" id="ARBA00022723"/>
    </source>
</evidence>
<dbReference type="EMBL" id="AZST01000779">
    <property type="protein sequence ID" value="KEP47308.1"/>
    <property type="molecule type" value="Genomic_DNA"/>
</dbReference>
<evidence type="ECO:0000259" key="15">
    <source>
        <dbReference type="PROSITE" id="PS51164"/>
    </source>
</evidence>
<dbReference type="InterPro" id="IPR035971">
    <property type="entry name" value="CBD_sf"/>
</dbReference>
<evidence type="ECO:0000256" key="13">
    <source>
        <dbReference type="RuleBase" id="RU368122"/>
    </source>
</evidence>
<evidence type="ECO:0000256" key="7">
    <source>
        <dbReference type="ARBA" id="ARBA00023008"/>
    </source>
</evidence>
<dbReference type="GO" id="GO:0030248">
    <property type="term" value="F:cellulose binding"/>
    <property type="evidence" value="ECO:0007669"/>
    <property type="project" value="UniProtKB-UniRule"/>
</dbReference>
<keyword evidence="11 13" id="KW-0624">Polysaccharide degradation</keyword>
<keyword evidence="9 13" id="KW-1015">Disulfide bond</keyword>
<keyword evidence="10 13" id="KW-0119">Carbohydrate metabolism</keyword>
<comment type="function">
    <text evidence="13">Lytic polysaccharide monooxygenase (LMPO) that depolymerizes crystalline and amorphous polysaccharides via the oxidation of scissile alpha- or beta-(1-4)-glycosidic bonds, yielding C1 and/or C4 oxidation products. Catalysis by LPMOs requires the reduction of the active-site copper from Cu(II) to Cu(I) by a reducing agent and H(2)O(2) or O(2) as a cosubstrate.</text>
</comment>
<dbReference type="OrthoDB" id="2525337at2759"/>
<evidence type="ECO:0000256" key="10">
    <source>
        <dbReference type="ARBA" id="ARBA00023277"/>
    </source>
</evidence>
<dbReference type="InterPro" id="IPR036291">
    <property type="entry name" value="NAD(P)-bd_dom_sf"/>
</dbReference>
<organism evidence="16 17">
    <name type="scientific">Rhizoctonia solani 123E</name>
    <dbReference type="NCBI Taxonomy" id="1423351"/>
    <lineage>
        <taxon>Eukaryota</taxon>
        <taxon>Fungi</taxon>
        <taxon>Dikarya</taxon>
        <taxon>Basidiomycota</taxon>
        <taxon>Agaricomycotina</taxon>
        <taxon>Agaricomycetes</taxon>
        <taxon>Cantharellales</taxon>
        <taxon>Ceratobasidiaceae</taxon>
        <taxon>Rhizoctonia</taxon>
    </lineage>
</organism>
<keyword evidence="2 13" id="KW-0964">Secreted</keyword>
<dbReference type="AlphaFoldDB" id="A0A074RRM6"/>
<keyword evidence="17" id="KW-1185">Reference proteome</keyword>
<dbReference type="GO" id="GO:0004497">
    <property type="term" value="F:monooxygenase activity"/>
    <property type="evidence" value="ECO:0007669"/>
    <property type="project" value="UniProtKB-KW"/>
</dbReference>
<dbReference type="GO" id="GO:0030245">
    <property type="term" value="P:cellulose catabolic process"/>
    <property type="evidence" value="ECO:0007669"/>
    <property type="project" value="UniProtKB-UniRule"/>
</dbReference>
<dbReference type="InterPro" id="IPR005103">
    <property type="entry name" value="AA9_LPMO"/>
</dbReference>
<dbReference type="Gene3D" id="2.70.50.70">
    <property type="match status" value="1"/>
</dbReference>
<evidence type="ECO:0000313" key="16">
    <source>
        <dbReference type="EMBL" id="KEP47308.1"/>
    </source>
</evidence>
<comment type="catalytic activity">
    <reaction evidence="13">
        <text>[(1-&gt;4)-beta-D-glucosyl]n+m + reduced acceptor + O2 = 4-dehydro-beta-D-glucosyl-[(1-&gt;4)-beta-D-glucosyl]n-1 + [(1-&gt;4)-beta-D-glucosyl]m + acceptor + H2O.</text>
        <dbReference type="EC" id="1.14.99.56"/>
    </reaction>
</comment>
<dbReference type="Pfam" id="PF03443">
    <property type="entry name" value="AA9"/>
    <property type="match status" value="1"/>
</dbReference>
<dbReference type="PROSITE" id="PS51164">
    <property type="entry name" value="CBM1_2"/>
    <property type="match status" value="1"/>
</dbReference>
<keyword evidence="7" id="KW-0186">Copper</keyword>
<evidence type="ECO:0000256" key="14">
    <source>
        <dbReference type="SAM" id="SignalP"/>
    </source>
</evidence>
<evidence type="ECO:0000256" key="4">
    <source>
        <dbReference type="ARBA" id="ARBA00022729"/>
    </source>
</evidence>
<dbReference type="InterPro" id="IPR002347">
    <property type="entry name" value="SDR_fam"/>
</dbReference>
<keyword evidence="6" id="KW-0560">Oxidoreductase</keyword>
<comment type="caution">
    <text evidence="16">The sequence shown here is derived from an EMBL/GenBank/DDBJ whole genome shotgun (WGS) entry which is preliminary data.</text>
</comment>
<evidence type="ECO:0000256" key="5">
    <source>
        <dbReference type="ARBA" id="ARBA00023001"/>
    </source>
</evidence>